<evidence type="ECO:0000256" key="7">
    <source>
        <dbReference type="ARBA" id="ARBA00022755"/>
    </source>
</evidence>
<evidence type="ECO:0000256" key="9">
    <source>
        <dbReference type="ARBA" id="ARBA00023002"/>
    </source>
</evidence>
<evidence type="ECO:0000256" key="17">
    <source>
        <dbReference type="PIRSR" id="PIRSR000130-4"/>
    </source>
</evidence>
<comment type="cofactor">
    <cofactor evidence="1 13">
        <name>K(+)</name>
        <dbReference type="ChEBI" id="CHEBI:29103"/>
    </cofactor>
</comment>
<feature type="domain" description="CBS" evidence="21">
    <location>
        <begin position="157"/>
        <end position="217"/>
    </location>
</feature>
<reference evidence="22" key="1">
    <citation type="submission" date="2016-04" db="EMBL/GenBank/DDBJ databases">
        <authorList>
            <person name="Evans L.H."/>
            <person name="Alamgir A."/>
            <person name="Owens N."/>
            <person name="Weber N.D."/>
            <person name="Virtaneva K."/>
            <person name="Barbian K."/>
            <person name="Babar A."/>
            <person name="Rosenke K."/>
        </authorList>
    </citation>
    <scope>NUCLEOTIDE SEQUENCE</scope>
    <source>
        <strain evidence="22">86-2</strain>
    </source>
</reference>
<comment type="caution">
    <text evidence="13">Lacks conserved residue(s) required for the propagation of feature annotation.</text>
</comment>
<dbReference type="InterPro" id="IPR001093">
    <property type="entry name" value="IMP_DH_GMPRt"/>
</dbReference>
<evidence type="ECO:0000256" key="2">
    <source>
        <dbReference type="ARBA" id="ARBA00005502"/>
    </source>
</evidence>
<evidence type="ECO:0000256" key="1">
    <source>
        <dbReference type="ARBA" id="ARBA00001958"/>
    </source>
</evidence>
<feature type="binding site" evidence="13">
    <location>
        <position position="251"/>
    </location>
    <ligand>
        <name>NAD(+)</name>
        <dbReference type="ChEBI" id="CHEBI:57540"/>
    </ligand>
</feature>
<dbReference type="GO" id="GO:0003938">
    <property type="term" value="F:IMP dehydrogenase activity"/>
    <property type="evidence" value="ECO:0007669"/>
    <property type="project" value="UniProtKB-UniRule"/>
</dbReference>
<dbReference type="InterPro" id="IPR013785">
    <property type="entry name" value="Aldolase_TIM"/>
</dbReference>
<evidence type="ECO:0000256" key="18">
    <source>
        <dbReference type="PROSITE-ProRule" id="PRU00703"/>
    </source>
</evidence>
<dbReference type="InterPro" id="IPR000644">
    <property type="entry name" value="CBS_dom"/>
</dbReference>
<protein>
    <recommendedName>
        <fullName evidence="13 20">Inosine-5'-monophosphate dehydrogenase</fullName>
        <shortName evidence="13">IMP dehydrogenase</shortName>
        <shortName evidence="13">IMPD</shortName>
        <shortName evidence="13">IMPDH</shortName>
        <ecNumber evidence="13 20">1.1.1.205</ecNumber>
    </recommendedName>
</protein>
<comment type="activity regulation">
    <text evidence="13">Mycophenolic acid (MPA) is a non-competitive inhibitor that prevents formation of the closed enzyme conformation by binding to the same site as the amobile flap. In contrast, mizoribine monophosphate (MZP) is a competitive inhibitor that induces the closed conformation. MPA is a potent inhibitor of mammalian IMPDHs but a poor inhibitor of the bacterial enzymes. MZP is a more potent inhibitor of bacterial IMPDH.</text>
</comment>
<comment type="function">
    <text evidence="13">Catalyzes the conversion of inosine 5'-phosphate (IMP) to xanthosine 5'-phosphate (XMP), the first committed and rate-limiting step in the de novo synthesis of guanine nucleotides, and therefore plays an important role in the regulation of cell growth.</text>
</comment>
<dbReference type="SMART" id="SM00116">
    <property type="entry name" value="CBS"/>
    <property type="match status" value="2"/>
</dbReference>
<keyword evidence="5" id="KW-0677">Repeat</keyword>
<dbReference type="InterPro" id="IPR005990">
    <property type="entry name" value="IMP_DH"/>
</dbReference>
<dbReference type="EC" id="1.1.1.205" evidence="13 20"/>
<dbReference type="Pfam" id="PF00478">
    <property type="entry name" value="IMPDH"/>
    <property type="match status" value="1"/>
</dbReference>
<keyword evidence="11 18" id="KW-0129">CBS domain</keyword>
<dbReference type="PIRSF" id="PIRSF000130">
    <property type="entry name" value="IMPDH"/>
    <property type="match status" value="1"/>
</dbReference>
<evidence type="ECO:0000256" key="13">
    <source>
        <dbReference type="HAMAP-Rule" id="MF_01964"/>
    </source>
</evidence>
<evidence type="ECO:0000256" key="16">
    <source>
        <dbReference type="PIRSR" id="PIRSR000130-3"/>
    </source>
</evidence>
<evidence type="ECO:0000256" key="11">
    <source>
        <dbReference type="ARBA" id="ARBA00023122"/>
    </source>
</evidence>
<feature type="domain" description="CBS" evidence="21">
    <location>
        <begin position="97"/>
        <end position="156"/>
    </location>
</feature>
<evidence type="ECO:0000259" key="21">
    <source>
        <dbReference type="PROSITE" id="PS51371"/>
    </source>
</evidence>
<evidence type="ECO:0000256" key="12">
    <source>
        <dbReference type="ARBA" id="ARBA00048028"/>
    </source>
</evidence>
<dbReference type="Pfam" id="PF00571">
    <property type="entry name" value="CBS"/>
    <property type="match status" value="2"/>
</dbReference>
<comment type="similarity">
    <text evidence="2 13 19">Belongs to the IMPDH/GMPR family.</text>
</comment>
<keyword evidence="9 13" id="KW-0560">Oxidoreductase</keyword>
<evidence type="ECO:0000256" key="14">
    <source>
        <dbReference type="PIRSR" id="PIRSR000130-1"/>
    </source>
</evidence>
<evidence type="ECO:0000256" key="15">
    <source>
        <dbReference type="PIRSR" id="PIRSR000130-2"/>
    </source>
</evidence>
<feature type="binding site" evidence="13 15">
    <location>
        <begin position="388"/>
        <end position="392"/>
    </location>
    <ligand>
        <name>IMP</name>
        <dbReference type="ChEBI" id="CHEBI:58053"/>
    </ligand>
</feature>
<name>A0A212JYS8_9BACT</name>
<dbReference type="SUPFAM" id="SSF51412">
    <property type="entry name" value="Inosine monophosphate dehydrogenase (IMPDH)"/>
    <property type="match status" value="1"/>
</dbReference>
<feature type="active site" description="Thioimidate intermediate" evidence="13 14">
    <location>
        <position position="308"/>
    </location>
</feature>
<dbReference type="InterPro" id="IPR015875">
    <property type="entry name" value="IMP_DH/GMP_Rdtase_CS"/>
</dbReference>
<evidence type="ECO:0000256" key="3">
    <source>
        <dbReference type="ARBA" id="ARBA00011881"/>
    </source>
</evidence>
<evidence type="ECO:0000256" key="8">
    <source>
        <dbReference type="ARBA" id="ARBA00022958"/>
    </source>
</evidence>
<keyword evidence="6 13" id="KW-0332">GMP biosynthesis</keyword>
<dbReference type="PROSITE" id="PS51371">
    <property type="entry name" value="CBS"/>
    <property type="match status" value="2"/>
</dbReference>
<keyword evidence="7 13" id="KW-0658">Purine biosynthesis</keyword>
<dbReference type="UniPathway" id="UPA00601">
    <property type="reaction ID" value="UER00295"/>
</dbReference>
<evidence type="ECO:0000256" key="19">
    <source>
        <dbReference type="RuleBase" id="RU003927"/>
    </source>
</evidence>
<dbReference type="EMBL" id="FLUL01000001">
    <property type="protein sequence ID" value="SBW04589.1"/>
    <property type="molecule type" value="Genomic_DNA"/>
</dbReference>
<feature type="binding site" evidence="13 15">
    <location>
        <begin position="364"/>
        <end position="365"/>
    </location>
    <ligand>
        <name>IMP</name>
        <dbReference type="ChEBI" id="CHEBI:58053"/>
    </ligand>
</feature>
<keyword evidence="10 13" id="KW-0520">NAD</keyword>
<dbReference type="GO" id="GO:0000166">
    <property type="term" value="F:nucleotide binding"/>
    <property type="evidence" value="ECO:0007669"/>
    <property type="project" value="UniProtKB-UniRule"/>
</dbReference>
<evidence type="ECO:0000256" key="4">
    <source>
        <dbReference type="ARBA" id="ARBA00022723"/>
    </source>
</evidence>
<dbReference type="GO" id="GO:0006177">
    <property type="term" value="P:GMP biosynthetic process"/>
    <property type="evidence" value="ECO:0007669"/>
    <property type="project" value="UniProtKB-UniRule"/>
</dbReference>
<proteinExistence type="inferred from homology"/>
<comment type="catalytic activity">
    <reaction evidence="12 13 20">
        <text>IMP + NAD(+) + H2O = XMP + NADH + H(+)</text>
        <dbReference type="Rhea" id="RHEA:11708"/>
        <dbReference type="ChEBI" id="CHEBI:15377"/>
        <dbReference type="ChEBI" id="CHEBI:15378"/>
        <dbReference type="ChEBI" id="CHEBI:57464"/>
        <dbReference type="ChEBI" id="CHEBI:57540"/>
        <dbReference type="ChEBI" id="CHEBI:57945"/>
        <dbReference type="ChEBI" id="CHEBI:58053"/>
        <dbReference type="EC" id="1.1.1.205"/>
    </reaction>
</comment>
<dbReference type="InterPro" id="IPR046342">
    <property type="entry name" value="CBS_dom_sf"/>
</dbReference>
<dbReference type="GO" id="GO:0006183">
    <property type="term" value="P:GTP biosynthetic process"/>
    <property type="evidence" value="ECO:0007669"/>
    <property type="project" value="TreeGrafter"/>
</dbReference>
<comment type="pathway">
    <text evidence="13 20">Purine metabolism; XMP biosynthesis via de novo pathway; XMP from IMP: step 1/1.</text>
</comment>
<dbReference type="HAMAP" id="MF_01964">
    <property type="entry name" value="IMPDH"/>
    <property type="match status" value="1"/>
</dbReference>
<organism evidence="22">
    <name type="scientific">uncultured Dysgonomonas sp</name>
    <dbReference type="NCBI Taxonomy" id="206096"/>
    <lineage>
        <taxon>Bacteria</taxon>
        <taxon>Pseudomonadati</taxon>
        <taxon>Bacteroidota</taxon>
        <taxon>Bacteroidia</taxon>
        <taxon>Bacteroidales</taxon>
        <taxon>Dysgonomonadaceae</taxon>
        <taxon>Dysgonomonas</taxon>
        <taxon>environmental samples</taxon>
    </lineage>
</organism>
<accession>A0A212JYS8</accession>
<dbReference type="AlphaFoldDB" id="A0A212JYS8"/>
<feature type="binding site" evidence="16">
    <location>
        <begin position="251"/>
        <end position="253"/>
    </location>
    <ligand>
        <name>NAD(+)</name>
        <dbReference type="ChEBI" id="CHEBI:57540"/>
    </ligand>
</feature>
<dbReference type="PROSITE" id="PS00487">
    <property type="entry name" value="IMP_DH_GMP_RED"/>
    <property type="match status" value="1"/>
</dbReference>
<feature type="binding site" evidence="13 15">
    <location>
        <position position="419"/>
    </location>
    <ligand>
        <name>IMP</name>
        <dbReference type="ChEBI" id="CHEBI:58053"/>
    </ligand>
</feature>
<keyword evidence="8 13" id="KW-0630">Potassium</keyword>
<gene>
    <name evidence="13 22" type="primary">guaB</name>
    <name evidence="22" type="ORF">KL86DYS2_12639</name>
</gene>
<dbReference type="CDD" id="cd04601">
    <property type="entry name" value="CBS_pair_IMPDH"/>
    <property type="match status" value="1"/>
</dbReference>
<evidence type="ECO:0000256" key="10">
    <source>
        <dbReference type="ARBA" id="ARBA00023027"/>
    </source>
</evidence>
<dbReference type="PANTHER" id="PTHR11911">
    <property type="entry name" value="INOSINE-5-MONOPHOSPHATE DEHYDROGENASE RELATED"/>
    <property type="match status" value="1"/>
</dbReference>
<dbReference type="NCBIfam" id="TIGR01302">
    <property type="entry name" value="IMP_dehydrog"/>
    <property type="match status" value="1"/>
</dbReference>
<evidence type="ECO:0000256" key="6">
    <source>
        <dbReference type="ARBA" id="ARBA00022749"/>
    </source>
</evidence>
<feature type="binding site" evidence="13">
    <location>
        <position position="473"/>
    </location>
    <ligand>
        <name>K(+)</name>
        <dbReference type="ChEBI" id="CHEBI:29103"/>
        <note>ligand shared between two tetrameric partners</note>
    </ligand>
</feature>
<feature type="binding site" evidence="13 15">
    <location>
        <position position="306"/>
    </location>
    <ligand>
        <name>IMP</name>
        <dbReference type="ChEBI" id="CHEBI:58053"/>
    </ligand>
</feature>
<dbReference type="PANTHER" id="PTHR11911:SF111">
    <property type="entry name" value="INOSINE-5'-MONOPHOSPHATE DEHYDROGENASE"/>
    <property type="match status" value="1"/>
</dbReference>
<feature type="binding site" description="in other chain" evidence="13 17">
    <location>
        <position position="303"/>
    </location>
    <ligand>
        <name>K(+)</name>
        <dbReference type="ChEBI" id="CHEBI:29103"/>
        <note>ligand shared between two tetrameric partners</note>
    </ligand>
</feature>
<evidence type="ECO:0000256" key="20">
    <source>
        <dbReference type="RuleBase" id="RU003928"/>
    </source>
</evidence>
<keyword evidence="4 13" id="KW-0479">Metal-binding</keyword>
<dbReference type="SMART" id="SM01240">
    <property type="entry name" value="IMPDH"/>
    <property type="match status" value="1"/>
</dbReference>
<dbReference type="RefSeq" id="WP_135106728.1">
    <property type="nucleotide sequence ID" value="NZ_CABTJG010000023.1"/>
</dbReference>
<feature type="binding site" evidence="13 15">
    <location>
        <begin position="341"/>
        <end position="343"/>
    </location>
    <ligand>
        <name>IMP</name>
        <dbReference type="ChEBI" id="CHEBI:58053"/>
    </ligand>
</feature>
<feature type="binding site" evidence="13">
    <location>
        <position position="472"/>
    </location>
    <ligand>
        <name>K(+)</name>
        <dbReference type="ChEBI" id="CHEBI:29103"/>
        <note>ligand shared between two tetrameric partners</note>
    </ligand>
</feature>
<sequence>MSFIADKVVMDGLTFDDVLLIPAYSEVLPREVDLSTNFSRNIKLNIPFVSAAMDTVTEAKLAIAIAREGGIGVIHKNMSIEAQAQQVRFVKRAENGMISNPVSILRDKTVGHALAMMAEYKIGGIPVVDTNNRLVGIVTNRDLRFRRDMNELIDDVMTKENIITTRQTTDLEAAADILQQHKIEKLPVVDADNKLIGLITYKDITKAKDKPFACKDENGRLRVAAGVGVTYDTLERVDALVQAGVDAIVIDTAHGHSRGVVEMLKKVKATYSNIDIVVGNIATGDAAKYLVDAGADAVKVGIGPGSICTTRVVAGIGVPQLSAIYDVAKALKGTNVPLIADGGLRYSGDIVKALAAGGYSVMMGSLLAGVEESPGETIIFNGRKFKSYRGMGSLEAMEKGSKDRYFQDMEADIKKLVPEGIAARVPFKGSLFEVVYQMTGGLRAGMGYCGAKNIDELHNAKFTRITNAGVAESHPHDVAITSEAPNYSRGE</sequence>
<dbReference type="GO" id="GO:0046872">
    <property type="term" value="F:metal ion binding"/>
    <property type="evidence" value="ECO:0007669"/>
    <property type="project" value="UniProtKB-UniRule"/>
</dbReference>
<dbReference type="Gene3D" id="3.20.20.70">
    <property type="entry name" value="Aldolase class I"/>
    <property type="match status" value="1"/>
</dbReference>
<dbReference type="SUPFAM" id="SSF54631">
    <property type="entry name" value="CBS-domain pair"/>
    <property type="match status" value="1"/>
</dbReference>
<feature type="binding site" description="in other chain" evidence="13 17">
    <location>
        <position position="305"/>
    </location>
    <ligand>
        <name>K(+)</name>
        <dbReference type="ChEBI" id="CHEBI:29103"/>
        <note>ligand shared between two tetrameric partners</note>
    </ligand>
</feature>
<feature type="binding site" evidence="13">
    <location>
        <position position="474"/>
    </location>
    <ligand>
        <name>K(+)</name>
        <dbReference type="ChEBI" id="CHEBI:29103"/>
        <note>ligand shared between two tetrameric partners</note>
    </ligand>
</feature>
<evidence type="ECO:0000256" key="5">
    <source>
        <dbReference type="ARBA" id="ARBA00022737"/>
    </source>
</evidence>
<feature type="active site" description="Proton acceptor" evidence="13 14">
    <location>
        <position position="404"/>
    </location>
</feature>
<dbReference type="FunFam" id="3.20.20.70:FF:000003">
    <property type="entry name" value="GMP reductase"/>
    <property type="match status" value="1"/>
</dbReference>
<feature type="binding site" description="in other chain" evidence="13 17">
    <location>
        <position position="308"/>
    </location>
    <ligand>
        <name>K(+)</name>
        <dbReference type="ChEBI" id="CHEBI:29103"/>
        <note>ligand shared between two tetrameric partners</note>
    </ligand>
</feature>
<comment type="subunit">
    <text evidence="3 13">Homotetramer.</text>
</comment>
<feature type="binding site" evidence="13 16">
    <location>
        <begin position="301"/>
        <end position="303"/>
    </location>
    <ligand>
        <name>NAD(+)</name>
        <dbReference type="ChEBI" id="CHEBI:57540"/>
    </ligand>
</feature>
<evidence type="ECO:0000313" key="22">
    <source>
        <dbReference type="EMBL" id="SBW04589.1"/>
    </source>
</evidence>
<dbReference type="CDD" id="cd00381">
    <property type="entry name" value="IMPDH"/>
    <property type="match status" value="1"/>
</dbReference>